<evidence type="ECO:0000313" key="2">
    <source>
        <dbReference type="Proteomes" id="UP000178684"/>
    </source>
</evidence>
<organism evidence="1 2">
    <name type="scientific">Candidatus Giovannonibacteria bacterium RIFCSPLOWO2_01_FULL_46_13</name>
    <dbReference type="NCBI Taxonomy" id="1798352"/>
    <lineage>
        <taxon>Bacteria</taxon>
        <taxon>Candidatus Giovannoniibacteriota</taxon>
    </lineage>
</organism>
<gene>
    <name evidence="1" type="ORF">A3B18_02325</name>
</gene>
<accession>A0A1F5X558</accession>
<dbReference type="EMBL" id="MFIE01000007">
    <property type="protein sequence ID" value="OGF83013.1"/>
    <property type="molecule type" value="Genomic_DNA"/>
</dbReference>
<comment type="caution">
    <text evidence="1">The sequence shown here is derived from an EMBL/GenBank/DDBJ whole genome shotgun (WGS) entry which is preliminary data.</text>
</comment>
<evidence type="ECO:0000313" key="1">
    <source>
        <dbReference type="EMBL" id="OGF83013.1"/>
    </source>
</evidence>
<name>A0A1F5X558_9BACT</name>
<reference evidence="1 2" key="1">
    <citation type="journal article" date="2016" name="Nat. Commun.">
        <title>Thousands of microbial genomes shed light on interconnected biogeochemical processes in an aquifer system.</title>
        <authorList>
            <person name="Anantharaman K."/>
            <person name="Brown C.T."/>
            <person name="Hug L.A."/>
            <person name="Sharon I."/>
            <person name="Castelle C.J."/>
            <person name="Probst A.J."/>
            <person name="Thomas B.C."/>
            <person name="Singh A."/>
            <person name="Wilkins M.J."/>
            <person name="Karaoz U."/>
            <person name="Brodie E.L."/>
            <person name="Williams K.H."/>
            <person name="Hubbard S.S."/>
            <person name="Banfield J.F."/>
        </authorList>
    </citation>
    <scope>NUCLEOTIDE SEQUENCE [LARGE SCALE GENOMIC DNA]</scope>
</reference>
<proteinExistence type="predicted"/>
<protein>
    <submittedName>
        <fullName evidence="1">Uncharacterized protein</fullName>
    </submittedName>
</protein>
<dbReference type="AlphaFoldDB" id="A0A1F5X558"/>
<sequence length="101" mass="11673">MKLFFGDFKENILNFIRECGYSPIARGVDDEWNCARSLQGRDYPRFHCYIKKEGAGLRVNLHLDQKKPSYAGSTSHSGEYEGEIIEQEGERIKQVFARIRG</sequence>
<dbReference type="Proteomes" id="UP000178684">
    <property type="component" value="Unassembled WGS sequence"/>
</dbReference>